<accession>A0A383DNP9</accession>
<evidence type="ECO:0000256" key="1">
    <source>
        <dbReference type="ARBA" id="ARBA00022448"/>
    </source>
</evidence>
<dbReference type="GO" id="GO:0016887">
    <property type="term" value="F:ATP hydrolysis activity"/>
    <property type="evidence" value="ECO:0007669"/>
    <property type="project" value="InterPro"/>
</dbReference>
<dbReference type="GO" id="GO:0005524">
    <property type="term" value="F:ATP binding"/>
    <property type="evidence" value="ECO:0007669"/>
    <property type="project" value="InterPro"/>
</dbReference>
<dbReference type="InterPro" id="IPR003439">
    <property type="entry name" value="ABC_transporter-like_ATP-bd"/>
</dbReference>
<gene>
    <name evidence="3" type="ORF">METZ01_LOCUS498729</name>
</gene>
<dbReference type="InterPro" id="IPR027417">
    <property type="entry name" value="P-loop_NTPase"/>
</dbReference>
<dbReference type="AlphaFoldDB" id="A0A383DNP9"/>
<dbReference type="PANTHER" id="PTHR42781:SF6">
    <property type="entry name" value="SPERMIDINE_PUTRESCINE IMPORT ATP-BINDING PROTEIN POTA"/>
    <property type="match status" value="1"/>
</dbReference>
<sequence>MNTGKPALVEFKDVEKSFDGETLVVQDLNLQVQEGEFLTFLGPSGSGKTTTLLMVVDELARHSVEVISLDYDRVQLNGGGIHCSTCPLIRDPV</sequence>
<dbReference type="InterPro" id="IPR050093">
    <property type="entry name" value="ABC_SmlMolc_Importer"/>
</dbReference>
<dbReference type="EMBL" id="UINC01218727">
    <property type="protein sequence ID" value="SVE45875.1"/>
    <property type="molecule type" value="Genomic_DNA"/>
</dbReference>
<dbReference type="PANTHER" id="PTHR42781">
    <property type="entry name" value="SPERMIDINE/PUTRESCINE IMPORT ATP-BINDING PROTEIN POTA"/>
    <property type="match status" value="1"/>
</dbReference>
<feature type="domain" description="ABC transporter" evidence="2">
    <location>
        <begin position="26"/>
        <end position="62"/>
    </location>
</feature>
<evidence type="ECO:0000313" key="3">
    <source>
        <dbReference type="EMBL" id="SVE45875.1"/>
    </source>
</evidence>
<protein>
    <recommendedName>
        <fullName evidence="2">ABC transporter domain-containing protein</fullName>
    </recommendedName>
</protein>
<proteinExistence type="predicted"/>
<keyword evidence="1" id="KW-0813">Transport</keyword>
<dbReference type="Gene3D" id="3.75.10.10">
    <property type="entry name" value="L-arginine/glycine Amidinotransferase, Chain A"/>
    <property type="match status" value="1"/>
</dbReference>
<dbReference type="SUPFAM" id="SSF52540">
    <property type="entry name" value="P-loop containing nucleoside triphosphate hydrolases"/>
    <property type="match status" value="1"/>
</dbReference>
<reference evidence="3" key="1">
    <citation type="submission" date="2018-05" db="EMBL/GenBank/DDBJ databases">
        <authorList>
            <person name="Lanie J.A."/>
            <person name="Ng W.-L."/>
            <person name="Kazmierczak K.M."/>
            <person name="Andrzejewski T.M."/>
            <person name="Davidsen T.M."/>
            <person name="Wayne K.J."/>
            <person name="Tettelin H."/>
            <person name="Glass J.I."/>
            <person name="Rusch D."/>
            <person name="Podicherti R."/>
            <person name="Tsui H.-C.T."/>
            <person name="Winkler M.E."/>
        </authorList>
    </citation>
    <scope>NUCLEOTIDE SEQUENCE</scope>
</reference>
<organism evidence="3">
    <name type="scientific">marine metagenome</name>
    <dbReference type="NCBI Taxonomy" id="408172"/>
    <lineage>
        <taxon>unclassified sequences</taxon>
        <taxon>metagenomes</taxon>
        <taxon>ecological metagenomes</taxon>
    </lineage>
</organism>
<dbReference type="Pfam" id="PF00005">
    <property type="entry name" value="ABC_tran"/>
    <property type="match status" value="1"/>
</dbReference>
<dbReference type="Gene3D" id="3.40.50.300">
    <property type="entry name" value="P-loop containing nucleotide triphosphate hydrolases"/>
    <property type="match status" value="1"/>
</dbReference>
<evidence type="ECO:0000259" key="2">
    <source>
        <dbReference type="Pfam" id="PF00005"/>
    </source>
</evidence>
<name>A0A383DNP9_9ZZZZ</name>